<dbReference type="SUPFAM" id="SSF52540">
    <property type="entry name" value="P-loop containing nucleoside triphosphate hydrolases"/>
    <property type="match status" value="1"/>
</dbReference>
<name>A0A554XAQ8_9BURK</name>
<dbReference type="RefSeq" id="WP_052231391.1">
    <property type="nucleotide sequence ID" value="NZ_CP083911.1"/>
</dbReference>
<proteinExistence type="predicted"/>
<dbReference type="OrthoDB" id="9811176at2"/>
<keyword evidence="3" id="KW-1185">Reference proteome</keyword>
<dbReference type="EMBL" id="VJOM01000006">
    <property type="protein sequence ID" value="TSE32917.1"/>
    <property type="molecule type" value="Genomic_DNA"/>
</dbReference>
<organism evidence="2 3">
    <name type="scientific">Tepidimonas taiwanensis</name>
    <dbReference type="NCBI Taxonomy" id="307486"/>
    <lineage>
        <taxon>Bacteria</taxon>
        <taxon>Pseudomonadati</taxon>
        <taxon>Pseudomonadota</taxon>
        <taxon>Betaproteobacteria</taxon>
        <taxon>Burkholderiales</taxon>
        <taxon>Tepidimonas</taxon>
    </lineage>
</organism>
<gene>
    <name evidence="2" type="ORF">Ttaiw_00777</name>
</gene>
<evidence type="ECO:0000313" key="2">
    <source>
        <dbReference type="EMBL" id="TSE32917.1"/>
    </source>
</evidence>
<dbReference type="STRING" id="307486.GCA_000807215_00401"/>
<feature type="region of interest" description="Disordered" evidence="1">
    <location>
        <begin position="218"/>
        <end position="238"/>
    </location>
</feature>
<sequence>MSLPLPRTDVWWANQVAPADQPVTPTGWPALDAALPGGGWPLGAVVECTVPSAHALPWRLWQPALRAAAAQGPVVLIGLPLLPHAAVWAAHGIAPERLLRLTPDDDAQALWAAEQVLRCPDVAACWVHWRRPTGAAMRRLQLAAAASRRDATRPGAWPAPLVLASLDATRGLATSAAVLRLELLDSDADGVTVHVHKRRGPPLPGPLRLRAPLPLTRLTHPCADDDEKQNTDAPDTPVVRVPERLRLVGT</sequence>
<dbReference type="Proteomes" id="UP000317763">
    <property type="component" value="Unassembled WGS sequence"/>
</dbReference>
<accession>A0A554XAQ8</accession>
<evidence type="ECO:0000256" key="1">
    <source>
        <dbReference type="SAM" id="MobiDB-lite"/>
    </source>
</evidence>
<dbReference type="InterPro" id="IPR027417">
    <property type="entry name" value="P-loop_NTPase"/>
</dbReference>
<evidence type="ECO:0000313" key="3">
    <source>
        <dbReference type="Proteomes" id="UP000317763"/>
    </source>
</evidence>
<evidence type="ECO:0008006" key="4">
    <source>
        <dbReference type="Google" id="ProtNLM"/>
    </source>
</evidence>
<reference evidence="2 3" key="1">
    <citation type="submission" date="2019-07" db="EMBL/GenBank/DDBJ databases">
        <title>Tepidimonas taiwanensis I1-1 draft genome.</title>
        <authorList>
            <person name="Da Costa M.S."/>
            <person name="Froufe H.J.C."/>
            <person name="Egas C."/>
            <person name="Albuquerque L."/>
        </authorList>
    </citation>
    <scope>NUCLEOTIDE SEQUENCE [LARGE SCALE GENOMIC DNA]</scope>
    <source>
        <strain evidence="2 3">I1-1</strain>
    </source>
</reference>
<dbReference type="AlphaFoldDB" id="A0A554XAQ8"/>
<dbReference type="Gene3D" id="3.40.50.300">
    <property type="entry name" value="P-loop containing nucleotide triphosphate hydrolases"/>
    <property type="match status" value="1"/>
</dbReference>
<protein>
    <recommendedName>
        <fullName evidence="4">Translesion DNA synthesis-associated protein ImuA</fullName>
    </recommendedName>
</protein>
<comment type="caution">
    <text evidence="2">The sequence shown here is derived from an EMBL/GenBank/DDBJ whole genome shotgun (WGS) entry which is preliminary data.</text>
</comment>